<evidence type="ECO:0000256" key="3">
    <source>
        <dbReference type="ARBA" id="ARBA00022692"/>
    </source>
</evidence>
<comment type="subcellular location">
    <subcellularLocation>
        <location evidence="1">Membrane</location>
        <topology evidence="1">Multi-pass membrane protein</topology>
    </subcellularLocation>
</comment>
<gene>
    <name evidence="8" type="ORF">CY34DRAFT_11321</name>
</gene>
<dbReference type="GO" id="GO:0022857">
    <property type="term" value="F:transmembrane transporter activity"/>
    <property type="evidence" value="ECO:0007669"/>
    <property type="project" value="InterPro"/>
</dbReference>
<keyword evidence="2" id="KW-0813">Transport</keyword>
<evidence type="ECO:0000256" key="2">
    <source>
        <dbReference type="ARBA" id="ARBA00022448"/>
    </source>
</evidence>
<dbReference type="PROSITE" id="PS50850">
    <property type="entry name" value="MFS"/>
    <property type="match status" value="1"/>
</dbReference>
<dbReference type="AlphaFoldDB" id="A0A0D0AQS2"/>
<dbReference type="Pfam" id="PF07690">
    <property type="entry name" value="MFS_1"/>
    <property type="match status" value="1"/>
</dbReference>
<dbReference type="InParanoid" id="A0A0D0AQS2"/>
<organism evidence="8 9">
    <name type="scientific">Suillus luteus UH-Slu-Lm8-n1</name>
    <dbReference type="NCBI Taxonomy" id="930992"/>
    <lineage>
        <taxon>Eukaryota</taxon>
        <taxon>Fungi</taxon>
        <taxon>Dikarya</taxon>
        <taxon>Basidiomycota</taxon>
        <taxon>Agaricomycotina</taxon>
        <taxon>Agaricomycetes</taxon>
        <taxon>Agaricomycetidae</taxon>
        <taxon>Boletales</taxon>
        <taxon>Suillineae</taxon>
        <taxon>Suillaceae</taxon>
        <taxon>Suillus</taxon>
    </lineage>
</organism>
<evidence type="ECO:0000313" key="8">
    <source>
        <dbReference type="EMBL" id="KIK44076.1"/>
    </source>
</evidence>
<dbReference type="EMBL" id="KN835198">
    <property type="protein sequence ID" value="KIK44076.1"/>
    <property type="molecule type" value="Genomic_DNA"/>
</dbReference>
<feature type="transmembrane region" description="Helical" evidence="6">
    <location>
        <begin position="204"/>
        <end position="225"/>
    </location>
</feature>
<name>A0A0D0AQS2_9AGAM</name>
<reference evidence="8 9" key="1">
    <citation type="submission" date="2014-04" db="EMBL/GenBank/DDBJ databases">
        <authorList>
            <consortium name="DOE Joint Genome Institute"/>
            <person name="Kuo A."/>
            <person name="Ruytinx J."/>
            <person name="Rineau F."/>
            <person name="Colpaert J."/>
            <person name="Kohler A."/>
            <person name="Nagy L.G."/>
            <person name="Floudas D."/>
            <person name="Copeland A."/>
            <person name="Barry K.W."/>
            <person name="Cichocki N."/>
            <person name="Veneault-Fourrey C."/>
            <person name="LaButti K."/>
            <person name="Lindquist E.A."/>
            <person name="Lipzen A."/>
            <person name="Lundell T."/>
            <person name="Morin E."/>
            <person name="Murat C."/>
            <person name="Sun H."/>
            <person name="Tunlid A."/>
            <person name="Henrissat B."/>
            <person name="Grigoriev I.V."/>
            <person name="Hibbett D.S."/>
            <person name="Martin F."/>
            <person name="Nordberg H.P."/>
            <person name="Cantor M.N."/>
            <person name="Hua S.X."/>
        </authorList>
    </citation>
    <scope>NUCLEOTIDE SEQUENCE [LARGE SCALE GENOMIC DNA]</scope>
    <source>
        <strain evidence="8 9">UH-Slu-Lm8-n1</strain>
    </source>
</reference>
<proteinExistence type="predicted"/>
<evidence type="ECO:0000256" key="1">
    <source>
        <dbReference type="ARBA" id="ARBA00004141"/>
    </source>
</evidence>
<feature type="transmembrane region" description="Helical" evidence="6">
    <location>
        <begin position="276"/>
        <end position="296"/>
    </location>
</feature>
<feature type="transmembrane region" description="Helical" evidence="6">
    <location>
        <begin position="164"/>
        <end position="184"/>
    </location>
</feature>
<feature type="transmembrane region" description="Helical" evidence="6">
    <location>
        <begin position="398"/>
        <end position="418"/>
    </location>
</feature>
<keyword evidence="5 6" id="KW-0472">Membrane</keyword>
<dbReference type="OrthoDB" id="2985014at2759"/>
<evidence type="ECO:0000313" key="9">
    <source>
        <dbReference type="Proteomes" id="UP000054485"/>
    </source>
</evidence>
<evidence type="ECO:0000259" key="7">
    <source>
        <dbReference type="PROSITE" id="PS50850"/>
    </source>
</evidence>
<feature type="transmembrane region" description="Helical" evidence="6">
    <location>
        <begin position="136"/>
        <end position="157"/>
    </location>
</feature>
<keyword evidence="3 6" id="KW-0812">Transmembrane</keyword>
<feature type="domain" description="Major facilitator superfamily (MFS) profile" evidence="7">
    <location>
        <begin position="39"/>
        <end position="455"/>
    </location>
</feature>
<feature type="transmembrane region" description="Helical" evidence="6">
    <location>
        <begin position="76"/>
        <end position="98"/>
    </location>
</feature>
<feature type="transmembrane region" description="Helical" evidence="6">
    <location>
        <begin position="340"/>
        <end position="363"/>
    </location>
</feature>
<keyword evidence="9" id="KW-1185">Reference proteome</keyword>
<accession>A0A0D0AQS2</accession>
<dbReference type="InterPro" id="IPR011701">
    <property type="entry name" value="MFS"/>
</dbReference>
<evidence type="ECO:0000256" key="6">
    <source>
        <dbReference type="SAM" id="Phobius"/>
    </source>
</evidence>
<keyword evidence="4 6" id="KW-1133">Transmembrane helix</keyword>
<feature type="transmembrane region" description="Helical" evidence="6">
    <location>
        <begin position="105"/>
        <end position="124"/>
    </location>
</feature>
<dbReference type="Proteomes" id="UP000054485">
    <property type="component" value="Unassembled WGS sequence"/>
</dbReference>
<dbReference type="SUPFAM" id="SSF103473">
    <property type="entry name" value="MFS general substrate transporter"/>
    <property type="match status" value="1"/>
</dbReference>
<feature type="transmembrane region" description="Helical" evidence="6">
    <location>
        <begin position="369"/>
        <end position="386"/>
    </location>
</feature>
<protein>
    <recommendedName>
        <fullName evidence="7">Major facilitator superfamily (MFS) profile domain-containing protein</fullName>
    </recommendedName>
</protein>
<dbReference type="STRING" id="930992.A0A0D0AQS2"/>
<feature type="transmembrane region" description="Helical" evidence="6">
    <location>
        <begin position="308"/>
        <end position="328"/>
    </location>
</feature>
<sequence>MSALWDAKSETVQIDVASGLPSHARDDRERRLVRKIDLRMSVVVLLYALNYIDRANASSARLGGFEKDLHLHGSQYSTILSIVYVGFCIMQVPANMFLHWLERPAILIPCCMMIWGIVSTLTGITRNYIGVLLARFFLGVAEAPFFPGAIFLISGWYKRDELAVRTTLVTCGGVISAGFGSLFASGILTNMQGVLGQAAWRRELWLFFIEGGATIAVAICAMFILPNFPHNTRWLTPEERSLAISRLANDGNGRIDGPGKRKTVQGLWDALLDWKVWWFAVALIVDYMVLSFVIYFPTIVATMGYDTTVTLLLAAPPWVLATIGAFALSRYSDRTQQRFICIFASNTLVALGFTISICTMNMVARYVSLFLMAQTAAGQIVLWAWVNNTFARQPAKRAVAVALISAMSAIGNIVGSFVWPLNWGPTYRYSYAICLAALGVSTGMLGVMHLHLKRENEQIERNERNAGNTLQDTVKFRYLV</sequence>
<dbReference type="PANTHER" id="PTHR43791">
    <property type="entry name" value="PERMEASE-RELATED"/>
    <property type="match status" value="1"/>
</dbReference>
<reference evidence="9" key="2">
    <citation type="submission" date="2015-01" db="EMBL/GenBank/DDBJ databases">
        <title>Evolutionary Origins and Diversification of the Mycorrhizal Mutualists.</title>
        <authorList>
            <consortium name="DOE Joint Genome Institute"/>
            <consortium name="Mycorrhizal Genomics Consortium"/>
            <person name="Kohler A."/>
            <person name="Kuo A."/>
            <person name="Nagy L.G."/>
            <person name="Floudas D."/>
            <person name="Copeland A."/>
            <person name="Barry K.W."/>
            <person name="Cichocki N."/>
            <person name="Veneault-Fourrey C."/>
            <person name="LaButti K."/>
            <person name="Lindquist E.A."/>
            <person name="Lipzen A."/>
            <person name="Lundell T."/>
            <person name="Morin E."/>
            <person name="Murat C."/>
            <person name="Riley R."/>
            <person name="Ohm R."/>
            <person name="Sun H."/>
            <person name="Tunlid A."/>
            <person name="Henrissat B."/>
            <person name="Grigoriev I.V."/>
            <person name="Hibbett D.S."/>
            <person name="Martin F."/>
        </authorList>
    </citation>
    <scope>NUCLEOTIDE SEQUENCE [LARGE SCALE GENOMIC DNA]</scope>
    <source>
        <strain evidence="9">UH-Slu-Lm8-n1</strain>
    </source>
</reference>
<feature type="transmembrane region" description="Helical" evidence="6">
    <location>
        <begin position="430"/>
        <end position="452"/>
    </location>
</feature>
<dbReference type="PANTHER" id="PTHR43791:SF6">
    <property type="entry name" value="TRANSPORTER, PUTATIVE (AFU_ORTHOLOGUE AFUA_1G16690)-RELATED"/>
    <property type="match status" value="1"/>
</dbReference>
<evidence type="ECO:0000256" key="5">
    <source>
        <dbReference type="ARBA" id="ARBA00023136"/>
    </source>
</evidence>
<dbReference type="GO" id="GO:0016020">
    <property type="term" value="C:membrane"/>
    <property type="evidence" value="ECO:0007669"/>
    <property type="project" value="UniProtKB-SubCell"/>
</dbReference>
<dbReference type="FunFam" id="1.20.1250.20:FF:000013">
    <property type="entry name" value="MFS general substrate transporter"/>
    <property type="match status" value="1"/>
</dbReference>
<dbReference type="HOGENOM" id="CLU_001265_0_6_1"/>
<dbReference type="Gene3D" id="1.20.1250.20">
    <property type="entry name" value="MFS general substrate transporter like domains"/>
    <property type="match status" value="2"/>
</dbReference>
<evidence type="ECO:0000256" key="4">
    <source>
        <dbReference type="ARBA" id="ARBA00022989"/>
    </source>
</evidence>
<dbReference type="InterPro" id="IPR020846">
    <property type="entry name" value="MFS_dom"/>
</dbReference>
<dbReference type="FunFam" id="1.20.1250.20:FF:000057">
    <property type="entry name" value="MFS general substrate transporter"/>
    <property type="match status" value="1"/>
</dbReference>
<dbReference type="InterPro" id="IPR036259">
    <property type="entry name" value="MFS_trans_sf"/>
</dbReference>